<name>A0A4Q7PKA1_9FIRM</name>
<comment type="caution">
    <text evidence="4">The sequence shown here is derived from an EMBL/GenBank/DDBJ whole genome shotgun (WGS) entry which is preliminary data.</text>
</comment>
<dbReference type="InterPro" id="IPR015797">
    <property type="entry name" value="NUDIX_hydrolase-like_dom_sf"/>
</dbReference>
<dbReference type="GO" id="GO:0019693">
    <property type="term" value="P:ribose phosphate metabolic process"/>
    <property type="evidence" value="ECO:0007669"/>
    <property type="project" value="TreeGrafter"/>
</dbReference>
<reference evidence="4 5" key="1">
    <citation type="submission" date="2019-02" db="EMBL/GenBank/DDBJ databases">
        <title>Genomic Encyclopedia of Type Strains, Phase IV (KMG-IV): sequencing the most valuable type-strain genomes for metagenomic binning, comparative biology and taxonomic classification.</title>
        <authorList>
            <person name="Goeker M."/>
        </authorList>
    </citation>
    <scope>NUCLEOTIDE SEQUENCE [LARGE SCALE GENOMIC DNA]</scope>
    <source>
        <strain evidence="4 5">DSM 29486</strain>
    </source>
</reference>
<dbReference type="EMBL" id="SGXF01000002">
    <property type="protein sequence ID" value="RZT01144.1"/>
    <property type="molecule type" value="Genomic_DNA"/>
</dbReference>
<evidence type="ECO:0000313" key="4">
    <source>
        <dbReference type="EMBL" id="RZT01144.1"/>
    </source>
</evidence>
<keyword evidence="2" id="KW-0378">Hydrolase</keyword>
<accession>A0A4Q7PKA1</accession>
<dbReference type="PANTHER" id="PTHR11839:SF18">
    <property type="entry name" value="NUDIX HYDROLASE DOMAIN-CONTAINING PROTEIN"/>
    <property type="match status" value="1"/>
</dbReference>
<dbReference type="Proteomes" id="UP000292927">
    <property type="component" value="Unassembled WGS sequence"/>
</dbReference>
<gene>
    <name evidence="4" type="ORF">EV209_1585</name>
</gene>
<keyword evidence="5" id="KW-1185">Reference proteome</keyword>
<dbReference type="GO" id="GO:0006753">
    <property type="term" value="P:nucleoside phosphate metabolic process"/>
    <property type="evidence" value="ECO:0007669"/>
    <property type="project" value="TreeGrafter"/>
</dbReference>
<dbReference type="PANTHER" id="PTHR11839">
    <property type="entry name" value="UDP/ADP-SUGAR PYROPHOSPHATASE"/>
    <property type="match status" value="1"/>
</dbReference>
<protein>
    <submittedName>
        <fullName evidence="4">ADP-ribose pyrophosphatase</fullName>
    </submittedName>
</protein>
<dbReference type="SUPFAM" id="SSF55811">
    <property type="entry name" value="Nudix"/>
    <property type="match status" value="1"/>
</dbReference>
<organism evidence="4 5">
    <name type="scientific">Cuneatibacter caecimuris</name>
    <dbReference type="NCBI Taxonomy" id="1796618"/>
    <lineage>
        <taxon>Bacteria</taxon>
        <taxon>Bacillati</taxon>
        <taxon>Bacillota</taxon>
        <taxon>Clostridia</taxon>
        <taxon>Lachnospirales</taxon>
        <taxon>Lachnospiraceae</taxon>
        <taxon>Cuneatibacter</taxon>
    </lineage>
</organism>
<evidence type="ECO:0000256" key="2">
    <source>
        <dbReference type="ARBA" id="ARBA00022801"/>
    </source>
</evidence>
<dbReference type="CDD" id="cd03424">
    <property type="entry name" value="NUDIX_ADPRase_Nudt5_UGPPase_Nudt14"/>
    <property type="match status" value="1"/>
</dbReference>
<comment type="cofactor">
    <cofactor evidence="1">
        <name>Mg(2+)</name>
        <dbReference type="ChEBI" id="CHEBI:18420"/>
    </cofactor>
</comment>
<evidence type="ECO:0000259" key="3">
    <source>
        <dbReference type="PROSITE" id="PS51462"/>
    </source>
</evidence>
<dbReference type="PROSITE" id="PS51462">
    <property type="entry name" value="NUDIX"/>
    <property type="match status" value="1"/>
</dbReference>
<dbReference type="OrthoDB" id="9806150at2"/>
<sequence>MDKIKRLNRELKYRGRILDFYEDTIQTPEGHIAYWDFLAHKGAAAVVPVLPDGRIIMVRQYRNALDRFTLEIPAGAKDSAEEEGIVCAARELEEETGYRCEQLEPLVKLVTTVAFCNETIDVFLARNLIPSAQHLDEDEFIELETHTIEELSGLIHQGIIQDSKTVAALMAYKDLRQK</sequence>
<dbReference type="InterPro" id="IPR000086">
    <property type="entry name" value="NUDIX_hydrolase_dom"/>
</dbReference>
<dbReference type="Pfam" id="PF00293">
    <property type="entry name" value="NUDIX"/>
    <property type="match status" value="1"/>
</dbReference>
<dbReference type="RefSeq" id="WP_130434765.1">
    <property type="nucleotide sequence ID" value="NZ_SGXF01000002.1"/>
</dbReference>
<evidence type="ECO:0000313" key="5">
    <source>
        <dbReference type="Proteomes" id="UP000292927"/>
    </source>
</evidence>
<feature type="domain" description="Nudix hydrolase" evidence="3">
    <location>
        <begin position="39"/>
        <end position="168"/>
    </location>
</feature>
<proteinExistence type="predicted"/>
<dbReference type="Gene3D" id="3.90.79.10">
    <property type="entry name" value="Nucleoside Triphosphate Pyrophosphohydrolase"/>
    <property type="match status" value="1"/>
</dbReference>
<dbReference type="GO" id="GO:0016787">
    <property type="term" value="F:hydrolase activity"/>
    <property type="evidence" value="ECO:0007669"/>
    <property type="project" value="UniProtKB-KW"/>
</dbReference>
<evidence type="ECO:0000256" key="1">
    <source>
        <dbReference type="ARBA" id="ARBA00001946"/>
    </source>
</evidence>
<dbReference type="AlphaFoldDB" id="A0A4Q7PKA1"/>